<keyword evidence="4" id="KW-1185">Reference proteome</keyword>
<dbReference type="GO" id="GO:0003677">
    <property type="term" value="F:DNA binding"/>
    <property type="evidence" value="ECO:0007669"/>
    <property type="project" value="InterPro"/>
</dbReference>
<dbReference type="EMBL" id="CP060204">
    <property type="protein sequence ID" value="QNH53797.1"/>
    <property type="molecule type" value="Genomic_DNA"/>
</dbReference>
<dbReference type="KEGG" id="stim:H1B31_07890"/>
<evidence type="ECO:0000313" key="3">
    <source>
        <dbReference type="EMBL" id="QNH53797.1"/>
    </source>
</evidence>
<dbReference type="InterPro" id="IPR038109">
    <property type="entry name" value="DNA_bind_recomb_sf"/>
</dbReference>
<dbReference type="Gene3D" id="3.40.50.1390">
    <property type="entry name" value="Resolvase, N-terminal catalytic domain"/>
    <property type="match status" value="1"/>
</dbReference>
<evidence type="ECO:0000259" key="1">
    <source>
        <dbReference type="PROSITE" id="PS51736"/>
    </source>
</evidence>
<accession>A0A7G7VI54</accession>
<dbReference type="AlphaFoldDB" id="A0A7G7VI54"/>
<dbReference type="Pfam" id="PF07508">
    <property type="entry name" value="Recombinase"/>
    <property type="match status" value="1"/>
</dbReference>
<dbReference type="PROSITE" id="PS51736">
    <property type="entry name" value="RECOMBINASES_3"/>
    <property type="match status" value="1"/>
</dbReference>
<dbReference type="RefSeq" id="WP_185979914.1">
    <property type="nucleotide sequence ID" value="NZ_CP060204.1"/>
</dbReference>
<dbReference type="InterPro" id="IPR050639">
    <property type="entry name" value="SSR_resolvase"/>
</dbReference>
<dbReference type="PANTHER" id="PTHR30461:SF23">
    <property type="entry name" value="DNA RECOMBINASE-RELATED"/>
    <property type="match status" value="1"/>
</dbReference>
<evidence type="ECO:0000313" key="4">
    <source>
        <dbReference type="Proteomes" id="UP000515480"/>
    </source>
</evidence>
<evidence type="ECO:0000259" key="2">
    <source>
        <dbReference type="PROSITE" id="PS51737"/>
    </source>
</evidence>
<dbReference type="Proteomes" id="UP000515480">
    <property type="component" value="Chromosome"/>
</dbReference>
<dbReference type="SUPFAM" id="SSF53041">
    <property type="entry name" value="Resolvase-like"/>
    <property type="match status" value="1"/>
</dbReference>
<dbReference type="PROSITE" id="PS51737">
    <property type="entry name" value="RECOMBINASE_DNA_BIND"/>
    <property type="match status" value="1"/>
</dbReference>
<dbReference type="GO" id="GO:0000150">
    <property type="term" value="F:DNA strand exchange activity"/>
    <property type="evidence" value="ECO:0007669"/>
    <property type="project" value="InterPro"/>
</dbReference>
<dbReference type="InterPro" id="IPR011109">
    <property type="entry name" value="DNA_bind_recombinase_dom"/>
</dbReference>
<protein>
    <submittedName>
        <fullName evidence="3">Recombinase family protein</fullName>
    </submittedName>
</protein>
<dbReference type="Pfam" id="PF00239">
    <property type="entry name" value="Resolvase"/>
    <property type="match status" value="1"/>
</dbReference>
<dbReference type="InterPro" id="IPR036162">
    <property type="entry name" value="Resolvase-like_N_sf"/>
</dbReference>
<feature type="domain" description="Recombinase" evidence="2">
    <location>
        <begin position="171"/>
        <end position="293"/>
    </location>
</feature>
<dbReference type="PANTHER" id="PTHR30461">
    <property type="entry name" value="DNA-INVERTASE FROM LAMBDOID PROPHAGE"/>
    <property type="match status" value="1"/>
</dbReference>
<name>A0A7G7VI54_9FIRM</name>
<feature type="domain" description="Resolvase/invertase-type recombinase catalytic" evidence="1">
    <location>
        <begin position="17"/>
        <end position="163"/>
    </location>
</feature>
<reference evidence="3 4" key="1">
    <citation type="submission" date="2020-07" db="EMBL/GenBank/DDBJ databases">
        <title>Complete genome and description of Selenomonas timonensis sp. nov., a new bacterium isolated from a gingivitis subject.</title>
        <authorList>
            <person name="Antezack A."/>
        </authorList>
    </citation>
    <scope>NUCLEOTIDE SEQUENCE [LARGE SCALE GENOMIC DNA]</scope>
    <source>
        <strain evidence="3 4">Marseille-Q3039</strain>
    </source>
</reference>
<dbReference type="CDD" id="cd00338">
    <property type="entry name" value="Ser_Recombinase"/>
    <property type="match status" value="1"/>
</dbReference>
<dbReference type="InterPro" id="IPR006119">
    <property type="entry name" value="Resolv_N"/>
</dbReference>
<dbReference type="Gene3D" id="3.90.1750.20">
    <property type="entry name" value="Putative Large Serine Recombinase, Chain B, Domain 2"/>
    <property type="match status" value="1"/>
</dbReference>
<gene>
    <name evidence="3" type="ORF">H1B31_07890</name>
</gene>
<sequence>MKIRRVQQTQTLQKKLRVAAYARVSVDALHHSLAAQVSYYSSLIQKNPAWEYAGVYADEGITGTSTTHRTEFKRLIADCNAGKIDLVLVKSISRFARDTVDCLHTVRRLKEKGIAVRFERENIDSTSEDGELLLTLLASFAQEESRSIGDNIRWGVRRRFAQGIPNGHKAPYGYRWDGEMFRIIQAEGEIVKEIYRRYLAGESAYAISKILAGRGITGRQGRPIEQTTVKDILSNISYTGTMALQKNYISEGHIRKRNKGELPLYLVDGVFEPLVSKEDFDKVQEIRKRRAEGAANRNPVLLPFSGMVKCGCCGSGFSRRTAGKYRRWGCNTRERKGRESCDSRPIREEELVAAVRDVMEKEDFDATKLRRKVSKIVIHGDRIDFHLVNGRIKKTARIYNGQRGSNPFTNKVYCTSCGSKCERDTWTKGTKVWSCSQPRTKCQLRRLPESELREAAASFFCNGYEGKIVQNVERIIISDDEVIFQLKEGGAYRWQRQCG</sequence>
<dbReference type="InterPro" id="IPR025827">
    <property type="entry name" value="Zn_ribbon_recom_dom"/>
</dbReference>
<dbReference type="Pfam" id="PF13408">
    <property type="entry name" value="Zn_ribbon_recom"/>
    <property type="match status" value="2"/>
</dbReference>
<organism evidence="3 4">
    <name type="scientific">Selenomonas timonae</name>
    <dbReference type="NCBI Taxonomy" id="2754044"/>
    <lineage>
        <taxon>Bacteria</taxon>
        <taxon>Bacillati</taxon>
        <taxon>Bacillota</taxon>
        <taxon>Negativicutes</taxon>
        <taxon>Selenomonadales</taxon>
        <taxon>Selenomonadaceae</taxon>
        <taxon>Selenomonas</taxon>
    </lineage>
</organism>
<proteinExistence type="predicted"/>
<dbReference type="SMART" id="SM00857">
    <property type="entry name" value="Resolvase"/>
    <property type="match status" value="1"/>
</dbReference>